<protein>
    <submittedName>
        <fullName evidence="1">Uncharacterized protein</fullName>
    </submittedName>
</protein>
<dbReference type="AlphaFoldDB" id="A0A834YA61"/>
<evidence type="ECO:0000313" key="2">
    <source>
        <dbReference type="Proteomes" id="UP000655225"/>
    </source>
</evidence>
<name>A0A834YA61_TETSI</name>
<gene>
    <name evidence="1" type="ORF">HHK36_029765</name>
</gene>
<organism evidence="1 2">
    <name type="scientific">Tetracentron sinense</name>
    <name type="common">Spur-leaf</name>
    <dbReference type="NCBI Taxonomy" id="13715"/>
    <lineage>
        <taxon>Eukaryota</taxon>
        <taxon>Viridiplantae</taxon>
        <taxon>Streptophyta</taxon>
        <taxon>Embryophyta</taxon>
        <taxon>Tracheophyta</taxon>
        <taxon>Spermatophyta</taxon>
        <taxon>Magnoliopsida</taxon>
        <taxon>Trochodendrales</taxon>
        <taxon>Trochodendraceae</taxon>
        <taxon>Tetracentron</taxon>
    </lineage>
</organism>
<evidence type="ECO:0000313" key="1">
    <source>
        <dbReference type="EMBL" id="KAF8378426.1"/>
    </source>
</evidence>
<accession>A0A834YA61</accession>
<dbReference type="Proteomes" id="UP000655225">
    <property type="component" value="Unassembled WGS sequence"/>
</dbReference>
<sequence>MFVSANHSPIVLFLHDYGKEGKIEGCYWVFTAKDQYRNFVSAIQYYKCYRLLLGIYCKRSVQKFCFSYSIEKNAEVEDHAVIMEQLLKLAGGSLPDRKIHLEPLGLFLRDDSEDEQ</sequence>
<comment type="caution">
    <text evidence="1">The sequence shown here is derived from an EMBL/GenBank/DDBJ whole genome shotgun (WGS) entry which is preliminary data.</text>
</comment>
<dbReference type="EMBL" id="JABCRI010000023">
    <property type="protein sequence ID" value="KAF8378426.1"/>
    <property type="molecule type" value="Genomic_DNA"/>
</dbReference>
<proteinExistence type="predicted"/>
<keyword evidence="2" id="KW-1185">Reference proteome</keyword>
<reference evidence="1 2" key="1">
    <citation type="submission" date="2020-04" db="EMBL/GenBank/DDBJ databases">
        <title>Plant Genome Project.</title>
        <authorList>
            <person name="Zhang R.-G."/>
        </authorList>
    </citation>
    <scope>NUCLEOTIDE SEQUENCE [LARGE SCALE GENOMIC DNA]</scope>
    <source>
        <strain evidence="1">YNK0</strain>
        <tissue evidence="1">Leaf</tissue>
    </source>
</reference>